<keyword evidence="1" id="KW-0732">Signal</keyword>
<dbReference type="Proteomes" id="UP000238169">
    <property type="component" value="Unassembled WGS sequence"/>
</dbReference>
<dbReference type="PROSITE" id="PS51257">
    <property type="entry name" value="PROKAR_LIPOPROTEIN"/>
    <property type="match status" value="1"/>
</dbReference>
<feature type="chain" id="PRO_5015637938" evidence="1">
    <location>
        <begin position="28"/>
        <end position="60"/>
    </location>
</feature>
<evidence type="ECO:0000256" key="1">
    <source>
        <dbReference type="SAM" id="SignalP"/>
    </source>
</evidence>
<sequence length="60" mass="5932">MATSFRLVLACAALAACPVMLDGCALAALPCRVTSAALKIVPVVGHAASTPFDACATAID</sequence>
<feature type="signal peptide" evidence="1">
    <location>
        <begin position="1"/>
        <end position="27"/>
    </location>
</feature>
<dbReference type="RefSeq" id="WP_106856672.1">
    <property type="nucleotide sequence ID" value="NZ_OGTP01000017.1"/>
</dbReference>
<organism evidence="2 3">
    <name type="scientific">Caballeronia novacaledonica</name>
    <dbReference type="NCBI Taxonomy" id="1544861"/>
    <lineage>
        <taxon>Bacteria</taxon>
        <taxon>Pseudomonadati</taxon>
        <taxon>Pseudomonadota</taxon>
        <taxon>Betaproteobacteria</taxon>
        <taxon>Burkholderiales</taxon>
        <taxon>Burkholderiaceae</taxon>
        <taxon>Caballeronia</taxon>
    </lineage>
</organism>
<keyword evidence="3" id="KW-1185">Reference proteome</keyword>
<evidence type="ECO:0000313" key="2">
    <source>
        <dbReference type="EMBL" id="SPB17140.1"/>
    </source>
</evidence>
<accession>A0A2U3IAA9</accession>
<dbReference type="Pfam" id="PF20487">
    <property type="entry name" value="DUF6726"/>
    <property type="match status" value="1"/>
</dbReference>
<dbReference type="EMBL" id="OGTP01000017">
    <property type="protein sequence ID" value="SPB17140.1"/>
    <property type="molecule type" value="Genomic_DNA"/>
</dbReference>
<dbReference type="AlphaFoldDB" id="A0A2U3IAA9"/>
<protein>
    <submittedName>
        <fullName evidence="2">Putative lipoprotein</fullName>
    </submittedName>
</protein>
<keyword evidence="2" id="KW-0449">Lipoprotein</keyword>
<dbReference type="InterPro" id="IPR046613">
    <property type="entry name" value="DUF6726"/>
</dbReference>
<name>A0A2U3IAA9_9BURK</name>
<proteinExistence type="predicted"/>
<dbReference type="OrthoDB" id="8943283at2"/>
<evidence type="ECO:0000313" key="3">
    <source>
        <dbReference type="Proteomes" id="UP000238169"/>
    </source>
</evidence>
<gene>
    <name evidence="2" type="ORF">NOV72_04344</name>
</gene>
<reference evidence="3" key="1">
    <citation type="submission" date="2018-01" db="EMBL/GenBank/DDBJ databases">
        <authorList>
            <person name="Peeters C."/>
        </authorList>
    </citation>
    <scope>NUCLEOTIDE SEQUENCE [LARGE SCALE GENOMIC DNA]</scope>
</reference>